<dbReference type="AlphaFoldDB" id="A0A479ZNZ0"/>
<dbReference type="RefSeq" id="WP_141292725.1">
    <property type="nucleotide sequence ID" value="NZ_BJCD01000008.1"/>
</dbReference>
<dbReference type="Pfam" id="PF02518">
    <property type="entry name" value="HATPase_c"/>
    <property type="match status" value="1"/>
</dbReference>
<evidence type="ECO:0000259" key="6">
    <source>
        <dbReference type="PROSITE" id="PS50109"/>
    </source>
</evidence>
<dbReference type="InterPro" id="IPR005467">
    <property type="entry name" value="His_kinase_dom"/>
</dbReference>
<sequence>MMNPDNIRSLIIVKMLQQIAEKSPRYYEALEMLTLNLSEEDYFKMVKSDNQSGVNDTEILNRAIYHKIANEISILKGIAYRILRFSQTEDPLLTGIINDIEDVLEKVNHRRALEKSQIATISDDEYEQILEIISKTAHDISDFVNNQLAIIESKTRRAIKKLVVDAPHYPQFEKLLAQLELTQVALSDLKAINEGIKIKNHHFKVKKLFEKWEANPNIENASITLDIQNGDAEFNGDEEKIKSIINELLENSLKHNAKKLDLRILMTAQDVINPPRIRGATIPGEQKYLLIEFSDNGQGIPSDKQDWIFQPLKTTASEGHGSGLGLFIIRKTLTKMNGYIRETGWKGAKFKIYIPYTKGENI</sequence>
<evidence type="ECO:0000256" key="5">
    <source>
        <dbReference type="ARBA" id="ARBA00023012"/>
    </source>
</evidence>
<gene>
    <name evidence="7" type="ORF">PA905_36010</name>
</gene>
<dbReference type="SUPFAM" id="SSF55874">
    <property type="entry name" value="ATPase domain of HSP90 chaperone/DNA topoisomerase II/histidine kinase"/>
    <property type="match status" value="1"/>
</dbReference>
<dbReference type="EMBL" id="BJCD01000008">
    <property type="protein sequence ID" value="GCL34420.1"/>
    <property type="molecule type" value="Genomic_DNA"/>
</dbReference>
<evidence type="ECO:0000256" key="1">
    <source>
        <dbReference type="ARBA" id="ARBA00000085"/>
    </source>
</evidence>
<keyword evidence="5" id="KW-0902">Two-component regulatory system</keyword>
<protein>
    <recommendedName>
        <fullName evidence="2">histidine kinase</fullName>
        <ecNumber evidence="2">2.7.13.3</ecNumber>
    </recommendedName>
</protein>
<evidence type="ECO:0000256" key="4">
    <source>
        <dbReference type="ARBA" id="ARBA00022777"/>
    </source>
</evidence>
<evidence type="ECO:0000256" key="2">
    <source>
        <dbReference type="ARBA" id="ARBA00012438"/>
    </source>
</evidence>
<feature type="domain" description="Histidine kinase" evidence="6">
    <location>
        <begin position="135"/>
        <end position="358"/>
    </location>
</feature>
<dbReference type="SMART" id="SM00387">
    <property type="entry name" value="HATPase_c"/>
    <property type="match status" value="1"/>
</dbReference>
<reference evidence="8" key="1">
    <citation type="submission" date="2019-02" db="EMBL/GenBank/DDBJ databases">
        <title>Draft genome sequence of Planktothrix agardhii NIES-905.</title>
        <authorList>
            <person name="Yamaguchi H."/>
            <person name="Suzuki S."/>
            <person name="Kawachi M."/>
        </authorList>
    </citation>
    <scope>NUCLEOTIDE SEQUENCE [LARGE SCALE GENOMIC DNA]</scope>
    <source>
        <strain evidence="8">CCAP 1459/11A</strain>
    </source>
</reference>
<dbReference type="GO" id="GO:0004673">
    <property type="term" value="F:protein histidine kinase activity"/>
    <property type="evidence" value="ECO:0007669"/>
    <property type="project" value="UniProtKB-EC"/>
</dbReference>
<evidence type="ECO:0000313" key="7">
    <source>
        <dbReference type="EMBL" id="GCL34420.1"/>
    </source>
</evidence>
<evidence type="ECO:0000313" key="8">
    <source>
        <dbReference type="Proteomes" id="UP000299794"/>
    </source>
</evidence>
<name>A0A479ZNZ0_PLAAG</name>
<dbReference type="CDD" id="cd00075">
    <property type="entry name" value="HATPase"/>
    <property type="match status" value="1"/>
</dbReference>
<dbReference type="Proteomes" id="UP000299794">
    <property type="component" value="Unassembled WGS sequence"/>
</dbReference>
<organism evidence="7 8">
    <name type="scientific">Planktothrix agardhii CCAP 1459/11A</name>
    <dbReference type="NCBI Taxonomy" id="282420"/>
    <lineage>
        <taxon>Bacteria</taxon>
        <taxon>Bacillati</taxon>
        <taxon>Cyanobacteriota</taxon>
        <taxon>Cyanophyceae</taxon>
        <taxon>Oscillatoriophycideae</taxon>
        <taxon>Oscillatoriales</taxon>
        <taxon>Microcoleaceae</taxon>
        <taxon>Planktothrix</taxon>
    </lineage>
</organism>
<dbReference type="PROSITE" id="PS50109">
    <property type="entry name" value="HIS_KIN"/>
    <property type="match status" value="1"/>
</dbReference>
<dbReference type="PRINTS" id="PR00344">
    <property type="entry name" value="BCTRLSENSOR"/>
</dbReference>
<dbReference type="GO" id="GO:0000160">
    <property type="term" value="P:phosphorelay signal transduction system"/>
    <property type="evidence" value="ECO:0007669"/>
    <property type="project" value="UniProtKB-KW"/>
</dbReference>
<dbReference type="InterPro" id="IPR050736">
    <property type="entry name" value="Sensor_HK_Regulatory"/>
</dbReference>
<dbReference type="PANTHER" id="PTHR43711:SF26">
    <property type="entry name" value="SENSOR HISTIDINE KINASE RCSC"/>
    <property type="match status" value="1"/>
</dbReference>
<dbReference type="Gene3D" id="3.30.565.10">
    <property type="entry name" value="Histidine kinase-like ATPase, C-terminal domain"/>
    <property type="match status" value="1"/>
</dbReference>
<keyword evidence="3" id="KW-0808">Transferase</keyword>
<dbReference type="InterPro" id="IPR003594">
    <property type="entry name" value="HATPase_dom"/>
</dbReference>
<proteinExistence type="predicted"/>
<dbReference type="PANTHER" id="PTHR43711">
    <property type="entry name" value="TWO-COMPONENT HISTIDINE KINASE"/>
    <property type="match status" value="1"/>
</dbReference>
<dbReference type="InterPro" id="IPR004358">
    <property type="entry name" value="Sig_transdc_His_kin-like_C"/>
</dbReference>
<dbReference type="EC" id="2.7.13.3" evidence="2"/>
<keyword evidence="4 7" id="KW-0418">Kinase</keyword>
<comment type="catalytic activity">
    <reaction evidence="1">
        <text>ATP + protein L-histidine = ADP + protein N-phospho-L-histidine.</text>
        <dbReference type="EC" id="2.7.13.3"/>
    </reaction>
</comment>
<evidence type="ECO:0000256" key="3">
    <source>
        <dbReference type="ARBA" id="ARBA00022679"/>
    </source>
</evidence>
<accession>A0A479ZNZ0</accession>
<comment type="caution">
    <text evidence="7">The sequence shown here is derived from an EMBL/GenBank/DDBJ whole genome shotgun (WGS) entry which is preliminary data.</text>
</comment>
<dbReference type="InterPro" id="IPR036890">
    <property type="entry name" value="HATPase_C_sf"/>
</dbReference>